<dbReference type="InterPro" id="IPR009875">
    <property type="entry name" value="PilZ_domain"/>
</dbReference>
<evidence type="ECO:0000313" key="2">
    <source>
        <dbReference type="EMBL" id="TMM49016.1"/>
    </source>
</evidence>
<feature type="domain" description="PilZ" evidence="1">
    <location>
        <begin position="92"/>
        <end position="173"/>
    </location>
</feature>
<comment type="caution">
    <text evidence="2">The sequence shown here is derived from an EMBL/GenBank/DDBJ whole genome shotgun (WGS) entry which is preliminary data.</text>
</comment>
<dbReference type="Pfam" id="PF07238">
    <property type="entry name" value="PilZ"/>
    <property type="match status" value="1"/>
</dbReference>
<protein>
    <submittedName>
        <fullName evidence="2">PilZ domain-containing protein</fullName>
    </submittedName>
</protein>
<dbReference type="Proteomes" id="UP000309668">
    <property type="component" value="Unassembled WGS sequence"/>
</dbReference>
<reference evidence="2 3" key="1">
    <citation type="submission" date="2019-05" db="EMBL/GenBank/DDBJ databases">
        <title>Erythrobacter marisflavi sp. nov., isolated from isolated from water of an estuary environment.</title>
        <authorList>
            <person name="Yoon J.-H."/>
        </authorList>
    </citation>
    <scope>NUCLEOTIDE SEQUENCE [LARGE SCALE GENOMIC DNA]</scope>
    <source>
        <strain evidence="2 3">KEM-5</strain>
    </source>
</reference>
<proteinExistence type="predicted"/>
<evidence type="ECO:0000259" key="1">
    <source>
        <dbReference type="Pfam" id="PF07238"/>
    </source>
</evidence>
<dbReference type="GO" id="GO:0035438">
    <property type="term" value="F:cyclic-di-GMP binding"/>
    <property type="evidence" value="ECO:0007669"/>
    <property type="project" value="InterPro"/>
</dbReference>
<dbReference type="OrthoDB" id="7407798at2"/>
<gene>
    <name evidence="2" type="ORF">FEV51_06475</name>
</gene>
<organism evidence="2 3">
    <name type="scientific">Qipengyuania marisflavi</name>
    <dbReference type="NCBI Taxonomy" id="2486356"/>
    <lineage>
        <taxon>Bacteria</taxon>
        <taxon>Pseudomonadati</taxon>
        <taxon>Pseudomonadota</taxon>
        <taxon>Alphaproteobacteria</taxon>
        <taxon>Sphingomonadales</taxon>
        <taxon>Erythrobacteraceae</taxon>
        <taxon>Qipengyuania</taxon>
    </lineage>
</organism>
<keyword evidence="3" id="KW-1185">Reference proteome</keyword>
<name>A0A5S3PYX2_9SPHN</name>
<dbReference type="AlphaFoldDB" id="A0A5S3PYX2"/>
<accession>A0A5S3PYX2</accession>
<evidence type="ECO:0000313" key="3">
    <source>
        <dbReference type="Proteomes" id="UP000309668"/>
    </source>
</evidence>
<dbReference type="RefSeq" id="WP_138617102.1">
    <property type="nucleotide sequence ID" value="NZ_VCAO01000002.1"/>
</dbReference>
<dbReference type="EMBL" id="VCAO01000002">
    <property type="protein sequence ID" value="TMM49016.1"/>
    <property type="molecule type" value="Genomic_DNA"/>
</dbReference>
<sequence>MIERREHDRLRHIFLPACFEYEDVFHVGVIRDMSSKGIGVQSDFLPRIGETVHIQWGNCEPLAGRVQWTLGNRFGINVETDPLEYSRTHPYRSVRVPVGLPGEIHIAGSSHLGEILNMSTKGIAVSHSGSLRKGQLASVSFGNENFENCTVRWSRDGMVGLSLDQTVRLQTLSEIIDGAQSYMRAAA</sequence>
<dbReference type="SUPFAM" id="SSF141371">
    <property type="entry name" value="PilZ domain-like"/>
    <property type="match status" value="2"/>
</dbReference>